<reference evidence="3 4" key="1">
    <citation type="submission" date="2018-09" db="EMBL/GenBank/DDBJ databases">
        <title>Metagenome Assembled Genomes from an Advanced Water Purification Facility.</title>
        <authorList>
            <person name="Stamps B.W."/>
            <person name="Spear J.R."/>
        </authorList>
    </citation>
    <scope>NUCLEOTIDE SEQUENCE [LARGE SCALE GENOMIC DNA]</scope>
    <source>
        <strain evidence="3">Bin_54_1</strain>
    </source>
</reference>
<proteinExistence type="predicted"/>
<keyword evidence="1" id="KW-1133">Transmembrane helix</keyword>
<keyword evidence="1" id="KW-0812">Transmembrane</keyword>
<protein>
    <submittedName>
        <fullName evidence="3">HupE/UreJ family protein</fullName>
    </submittedName>
</protein>
<gene>
    <name evidence="3" type="ORF">E6Q60_07790</name>
</gene>
<evidence type="ECO:0000313" key="3">
    <source>
        <dbReference type="EMBL" id="TXI28233.1"/>
    </source>
</evidence>
<feature type="transmembrane region" description="Helical" evidence="1">
    <location>
        <begin position="97"/>
        <end position="114"/>
    </location>
</feature>
<organism evidence="3 4">
    <name type="scientific">Nitrosomonas oligotropha</name>
    <dbReference type="NCBI Taxonomy" id="42354"/>
    <lineage>
        <taxon>Bacteria</taxon>
        <taxon>Pseudomonadati</taxon>
        <taxon>Pseudomonadota</taxon>
        <taxon>Betaproteobacteria</taxon>
        <taxon>Nitrosomonadales</taxon>
        <taxon>Nitrosomonadaceae</taxon>
        <taxon>Nitrosomonas</taxon>
    </lineage>
</organism>
<feature type="transmembrane region" description="Helical" evidence="1">
    <location>
        <begin position="152"/>
        <end position="173"/>
    </location>
</feature>
<dbReference type="Proteomes" id="UP000321055">
    <property type="component" value="Unassembled WGS sequence"/>
</dbReference>
<feature type="transmembrane region" description="Helical" evidence="1">
    <location>
        <begin position="121"/>
        <end position="140"/>
    </location>
</feature>
<dbReference type="Pfam" id="PF04955">
    <property type="entry name" value="HupE_UreJ"/>
    <property type="match status" value="1"/>
</dbReference>
<sequence length="200" mass="21734">MKKPLPPVKFFPLLLSIALLLITSPLVFAHTGDGPHNGWLHEFTHPLSELDHILAMVAIGLWAAQGHGRIVWLFPLIFVVVMGLGGLLGMIALLLAFAEYGIMFSLVILGALLAWRKHLPLSVNVLLIVLFAFSHGYAHGSEMPSSISLPSYAAGFMLATMLLHLCGIDLALLCKKFAGTRWIRFSGIIIGVYGGFLLIP</sequence>
<keyword evidence="2" id="KW-0732">Signal</keyword>
<feature type="signal peptide" evidence="2">
    <location>
        <begin position="1"/>
        <end position="29"/>
    </location>
</feature>
<evidence type="ECO:0000256" key="2">
    <source>
        <dbReference type="SAM" id="SignalP"/>
    </source>
</evidence>
<dbReference type="InterPro" id="IPR007038">
    <property type="entry name" value="HupE_UreJ"/>
</dbReference>
<evidence type="ECO:0000313" key="4">
    <source>
        <dbReference type="Proteomes" id="UP000321055"/>
    </source>
</evidence>
<name>A0A5C7VUM1_9PROT</name>
<accession>A0A5C7VUM1</accession>
<dbReference type="EMBL" id="SSFX01000055">
    <property type="protein sequence ID" value="TXI28233.1"/>
    <property type="molecule type" value="Genomic_DNA"/>
</dbReference>
<dbReference type="PIRSF" id="PIRSF016919">
    <property type="entry name" value="HupE_UreJ"/>
    <property type="match status" value="1"/>
</dbReference>
<feature type="chain" id="PRO_5022757261" evidence="2">
    <location>
        <begin position="30"/>
        <end position="200"/>
    </location>
</feature>
<evidence type="ECO:0000256" key="1">
    <source>
        <dbReference type="SAM" id="Phobius"/>
    </source>
</evidence>
<dbReference type="AlphaFoldDB" id="A0A5C7VUM1"/>
<feature type="transmembrane region" description="Helical" evidence="1">
    <location>
        <begin position="71"/>
        <end position="91"/>
    </location>
</feature>
<keyword evidence="1" id="KW-0472">Membrane</keyword>
<feature type="transmembrane region" description="Helical" evidence="1">
    <location>
        <begin position="182"/>
        <end position="199"/>
    </location>
</feature>
<comment type="caution">
    <text evidence="3">The sequence shown here is derived from an EMBL/GenBank/DDBJ whole genome shotgun (WGS) entry which is preliminary data.</text>
</comment>
<feature type="transmembrane region" description="Helical" evidence="1">
    <location>
        <begin position="45"/>
        <end position="64"/>
    </location>
</feature>